<dbReference type="Gene3D" id="1.10.10.2910">
    <property type="match status" value="1"/>
</dbReference>
<reference evidence="2 3" key="1">
    <citation type="submission" date="2014-03" db="EMBL/GenBank/DDBJ databases">
        <title>Genomics of Bifidobacteria.</title>
        <authorList>
            <person name="Ventura M."/>
            <person name="Milani C."/>
            <person name="Lugli G.A."/>
        </authorList>
    </citation>
    <scope>NUCLEOTIDE SEQUENCE [LARGE SCALE GENOMIC DNA]</scope>
    <source>
        <strain evidence="2 3">DSM 23975</strain>
    </source>
</reference>
<dbReference type="RefSeq" id="WP_052381982.1">
    <property type="nucleotide sequence ID" value="NZ_JDUW01000016.1"/>
</dbReference>
<name>A0A087CXC1_9BIFI</name>
<evidence type="ECO:0000313" key="2">
    <source>
        <dbReference type="EMBL" id="KFI87921.1"/>
    </source>
</evidence>
<dbReference type="Proteomes" id="UP000028984">
    <property type="component" value="Unassembled WGS sequence"/>
</dbReference>
<gene>
    <name evidence="2" type="ORF">BREU_0698</name>
</gene>
<protein>
    <recommendedName>
        <fullName evidence="1">IrrE N-terminal-like domain-containing protein</fullName>
    </recommendedName>
</protein>
<dbReference type="InterPro" id="IPR010359">
    <property type="entry name" value="IrrE_HExxH"/>
</dbReference>
<evidence type="ECO:0000313" key="3">
    <source>
        <dbReference type="Proteomes" id="UP000028984"/>
    </source>
</evidence>
<proteinExistence type="predicted"/>
<comment type="caution">
    <text evidence="2">The sequence shown here is derived from an EMBL/GenBank/DDBJ whole genome shotgun (WGS) entry which is preliminary data.</text>
</comment>
<feature type="domain" description="IrrE N-terminal-like" evidence="1">
    <location>
        <begin position="104"/>
        <end position="165"/>
    </location>
</feature>
<evidence type="ECO:0000259" key="1">
    <source>
        <dbReference type="Pfam" id="PF06114"/>
    </source>
</evidence>
<keyword evidence="3" id="KW-1185">Reference proteome</keyword>
<dbReference type="Pfam" id="PF06114">
    <property type="entry name" value="Peptidase_M78"/>
    <property type="match status" value="1"/>
</dbReference>
<organism evidence="2 3">
    <name type="scientific">Bifidobacterium reuteri DSM 23975</name>
    <dbReference type="NCBI Taxonomy" id="1437610"/>
    <lineage>
        <taxon>Bacteria</taxon>
        <taxon>Bacillati</taxon>
        <taxon>Actinomycetota</taxon>
        <taxon>Actinomycetes</taxon>
        <taxon>Bifidobacteriales</taxon>
        <taxon>Bifidobacteriaceae</taxon>
        <taxon>Bifidobacterium</taxon>
    </lineage>
</organism>
<dbReference type="AlphaFoldDB" id="A0A087CXC1"/>
<accession>A0A087CXC1</accession>
<dbReference type="STRING" id="1437610.BREU_0698"/>
<dbReference type="OrthoDB" id="3240543at2"/>
<sequence>MSDSAPGSPRYIEALNHQVVRMLDLAHDRHPEFAEDCLHDPWSLAAHWKNEVCVKAVNSVLHSHLAQQDGTVVDDQHDLLGLFSPALEEHEDNIIQVQYRRGRDNTARPNFTLLHELGHYLQQTDDELVTRLFSITDLNLDKKLEEEACNRFAAVALLPTNYVNDVRRGGAIDARMVNYIFEKGREDPDPNIVRVSRPAIVRRMADFLEYPGFVALVQGRKVKVRAHRDGTVSFDDELMAVERTMIDAFHNRKRVKDNDVVKLWTTEEGEPVFSSLALSRSGRQIQYFIVVQFVQ</sequence>
<dbReference type="EMBL" id="JGZK01000002">
    <property type="protein sequence ID" value="KFI87921.1"/>
    <property type="molecule type" value="Genomic_DNA"/>
</dbReference>
<dbReference type="eggNOG" id="ENOG5031Y74">
    <property type="taxonomic scope" value="Bacteria"/>
</dbReference>